<comment type="subcellular location">
    <subcellularLocation>
        <location evidence="2 11">Golgi apparatus membrane</location>
        <topology evidence="2 11">Peripheral membrane protein</topology>
    </subcellularLocation>
</comment>
<feature type="domain" description="Conserved Oligomeric Golgi complex subunit 6 C-terminal" evidence="13">
    <location>
        <begin position="189"/>
        <end position="632"/>
    </location>
</feature>
<evidence type="ECO:0000256" key="11">
    <source>
        <dbReference type="RuleBase" id="RU365075"/>
    </source>
</evidence>
<comment type="subunit">
    <text evidence="4">Component of the conserved oligomeric Golgi complex which is composed of eight different subunits and is required for normal Golgi morphology and localization.</text>
</comment>
<dbReference type="GO" id="GO:0000139">
    <property type="term" value="C:Golgi membrane"/>
    <property type="evidence" value="ECO:0007669"/>
    <property type="project" value="UniProtKB-SubCell"/>
</dbReference>
<gene>
    <name evidence="14" type="ORF">TKK_017495</name>
</gene>
<dbReference type="Pfam" id="PF06419">
    <property type="entry name" value="COG6_N"/>
    <property type="match status" value="1"/>
</dbReference>
<dbReference type="InterPro" id="IPR048369">
    <property type="entry name" value="COG6_C"/>
</dbReference>
<evidence type="ECO:0000256" key="8">
    <source>
        <dbReference type="ARBA" id="ARBA00023034"/>
    </source>
</evidence>
<dbReference type="InterPro" id="IPR048368">
    <property type="entry name" value="COG6_N"/>
</dbReference>
<dbReference type="PANTHER" id="PTHR21506:SF0">
    <property type="entry name" value="CONSERVED OLIGOMERIC GOLGI COMPLEX SUBUNIT 6"/>
    <property type="match status" value="1"/>
</dbReference>
<proteinExistence type="inferred from homology"/>
<evidence type="ECO:0000256" key="7">
    <source>
        <dbReference type="ARBA" id="ARBA00022927"/>
    </source>
</evidence>
<keyword evidence="7 11" id="KW-0653">Protein transport</keyword>
<evidence type="ECO:0000256" key="4">
    <source>
        <dbReference type="ARBA" id="ARBA00011166"/>
    </source>
</evidence>
<evidence type="ECO:0000259" key="13">
    <source>
        <dbReference type="Pfam" id="PF20653"/>
    </source>
</evidence>
<dbReference type="Pfam" id="PF20653">
    <property type="entry name" value="COG6_C"/>
    <property type="match status" value="1"/>
</dbReference>
<dbReference type="GO" id="GO:0006891">
    <property type="term" value="P:intra-Golgi vesicle-mediated transport"/>
    <property type="evidence" value="ECO:0007669"/>
    <property type="project" value="UniProtKB-UniRule"/>
</dbReference>
<name>A0ABD2W342_9HYME</name>
<evidence type="ECO:0000256" key="5">
    <source>
        <dbReference type="ARBA" id="ARBA00020973"/>
    </source>
</evidence>
<dbReference type="GO" id="GO:0015031">
    <property type="term" value="P:protein transport"/>
    <property type="evidence" value="ECO:0007669"/>
    <property type="project" value="UniProtKB-KW"/>
</dbReference>
<accession>A0ABD2W342</accession>
<evidence type="ECO:0000256" key="6">
    <source>
        <dbReference type="ARBA" id="ARBA00022448"/>
    </source>
</evidence>
<dbReference type="EMBL" id="JBJJXI010000139">
    <property type="protein sequence ID" value="KAL3387181.1"/>
    <property type="molecule type" value="Genomic_DNA"/>
</dbReference>
<comment type="similarity">
    <text evidence="3 11">Belongs to the COG6 family.</text>
</comment>
<keyword evidence="9 11" id="KW-0472">Membrane</keyword>
<evidence type="ECO:0000313" key="14">
    <source>
        <dbReference type="EMBL" id="KAL3387181.1"/>
    </source>
</evidence>
<evidence type="ECO:0000313" key="15">
    <source>
        <dbReference type="Proteomes" id="UP001627154"/>
    </source>
</evidence>
<evidence type="ECO:0000256" key="9">
    <source>
        <dbReference type="ARBA" id="ARBA00023136"/>
    </source>
</evidence>
<dbReference type="GO" id="GO:0017119">
    <property type="term" value="C:Golgi transport complex"/>
    <property type="evidence" value="ECO:0007669"/>
    <property type="project" value="UniProtKB-UniRule"/>
</dbReference>
<dbReference type="AlphaFoldDB" id="A0ABD2W342"/>
<keyword evidence="6 11" id="KW-0813">Transport</keyword>
<protein>
    <recommendedName>
        <fullName evidence="5 11">Conserved oligomeric Golgi complex subunit 6</fullName>
        <shortName evidence="11">COG complex subunit 6</shortName>
    </recommendedName>
    <alternativeName>
        <fullName evidence="10 11">Component of oligomeric Golgi complex 6</fullName>
    </alternativeName>
</protein>
<comment type="function">
    <text evidence="1 11">Required for normal Golgi function.</text>
</comment>
<dbReference type="SMART" id="SM01087">
    <property type="entry name" value="COG6"/>
    <property type="match status" value="1"/>
</dbReference>
<feature type="domain" description="Conserved oligomeric complex COG6 N-terminal" evidence="12">
    <location>
        <begin position="43"/>
        <end position="155"/>
    </location>
</feature>
<evidence type="ECO:0000259" key="12">
    <source>
        <dbReference type="Pfam" id="PF06419"/>
    </source>
</evidence>
<evidence type="ECO:0000256" key="1">
    <source>
        <dbReference type="ARBA" id="ARBA00003627"/>
    </source>
</evidence>
<reference evidence="14 15" key="1">
    <citation type="journal article" date="2024" name="bioRxiv">
        <title>A reference genome for Trichogramma kaykai: A tiny desert-dwelling parasitoid wasp with competing sex-ratio distorters.</title>
        <authorList>
            <person name="Culotta J."/>
            <person name="Lindsey A.R."/>
        </authorList>
    </citation>
    <scope>NUCLEOTIDE SEQUENCE [LARGE SCALE GENOMIC DNA]</scope>
    <source>
        <strain evidence="14 15">KSX58</strain>
    </source>
</reference>
<evidence type="ECO:0000256" key="2">
    <source>
        <dbReference type="ARBA" id="ARBA00004395"/>
    </source>
</evidence>
<sequence length="635" mass="71780">MENVPGDIESEDPEVAEIRRKIRYLVDERPENDPEVIEALKYISTFYTENTEESLKNLETTLKERGQMLDEEEAKAYKAVKDILDRMNIGAKGMGKHMDEVTDLLQKAKSDSTDIIAKAKKLQFEVDKVAKQQEIIAALIETFTLTDEETAILQGSSKDAPITEEFFSVLDRAQEIHNNCQQLLKLGMQTLALDIMQDMTSVQEAALERIYRWMQTQCRHVENEQLIPLLVKSMSKLQARPVLFKYILDEYCTNRRSTIVSAFIDALTLGKGQGSDSNPIEMHANDPKRYVGDILAWLHQAIPVEKENLLVLLKLCDKTNMTDQIDQALSTITEGLCHPLKSRIEHIVAVEAPSTVLYSVTTLIRYYRATLKPIMHDSVLDRMFGDLLDLSEKSFVSRLQRETRTALGERAEPPANDLVPSPSVSRLLSLLNEVLSVASIAEDREKDMLQIVSCIIDPLLQEVNETASRLPTVDMAVYLLNCMHQIHSTLALYEYMDQRLERLQAQSDAQIDTLTSEQASSLVAHLNLGPIYTILQGKDQGPLSTIPGMDPLSIKEFTNKLDTFLVMPDVLLLPQISLLQSSVHRSSTQRRAFEVIGAIYKQLYEACHDPRNQYQNPGALFTHTPDQLSKALLEH</sequence>
<evidence type="ECO:0000256" key="10">
    <source>
        <dbReference type="ARBA" id="ARBA00031348"/>
    </source>
</evidence>
<keyword evidence="15" id="KW-1185">Reference proteome</keyword>
<dbReference type="PANTHER" id="PTHR21506">
    <property type="entry name" value="COMPONENT OF OLIGOMERIC GOLGI COMPLEX 6"/>
    <property type="match status" value="1"/>
</dbReference>
<evidence type="ECO:0000256" key="3">
    <source>
        <dbReference type="ARBA" id="ARBA00011023"/>
    </source>
</evidence>
<dbReference type="InterPro" id="IPR010490">
    <property type="entry name" value="COG6"/>
</dbReference>
<dbReference type="Proteomes" id="UP001627154">
    <property type="component" value="Unassembled WGS sequence"/>
</dbReference>
<comment type="caution">
    <text evidence="14">The sequence shown here is derived from an EMBL/GenBank/DDBJ whole genome shotgun (WGS) entry which is preliminary data.</text>
</comment>
<organism evidence="14 15">
    <name type="scientific">Trichogramma kaykai</name>
    <dbReference type="NCBI Taxonomy" id="54128"/>
    <lineage>
        <taxon>Eukaryota</taxon>
        <taxon>Metazoa</taxon>
        <taxon>Ecdysozoa</taxon>
        <taxon>Arthropoda</taxon>
        <taxon>Hexapoda</taxon>
        <taxon>Insecta</taxon>
        <taxon>Pterygota</taxon>
        <taxon>Neoptera</taxon>
        <taxon>Endopterygota</taxon>
        <taxon>Hymenoptera</taxon>
        <taxon>Apocrita</taxon>
        <taxon>Proctotrupomorpha</taxon>
        <taxon>Chalcidoidea</taxon>
        <taxon>Trichogrammatidae</taxon>
        <taxon>Trichogramma</taxon>
    </lineage>
</organism>
<keyword evidence="8 11" id="KW-0333">Golgi apparatus</keyword>